<dbReference type="EMBL" id="JN638751">
    <property type="protein sequence ID" value="AEO93474.1"/>
    <property type="molecule type" value="Genomic_DNA"/>
</dbReference>
<sequence>MSNEREIVERIATLESSMENVKEWNHHQNERMNKIEDQIEVKTEKLENKIDKIIENEKKLLENINDSGSVLDDKIDERFNKLQMWLLGTAATAGLSLLIFIFENLINK</sequence>
<evidence type="ECO:0000256" key="2">
    <source>
        <dbReference type="SAM" id="Phobius"/>
    </source>
</evidence>
<name>G3MBT1_9CAUD</name>
<keyword evidence="1" id="KW-0175">Coiled coil</keyword>
<keyword evidence="2" id="KW-1133">Transmembrane helix</keyword>
<evidence type="ECO:0000313" key="4">
    <source>
        <dbReference type="Proteomes" id="UP000009273"/>
    </source>
</evidence>
<feature type="transmembrane region" description="Helical" evidence="2">
    <location>
        <begin position="84"/>
        <end position="102"/>
    </location>
</feature>
<keyword evidence="4" id="KW-1185">Reference proteome</keyword>
<dbReference type="GeneID" id="18563430"/>
<protein>
    <submittedName>
        <fullName evidence="3">Gp215</fullName>
    </submittedName>
</protein>
<accession>G3MBT1</accession>
<organism evidence="3 4">
    <name type="scientific">Bacillus phage G</name>
    <dbReference type="NCBI Taxonomy" id="2884420"/>
    <lineage>
        <taxon>Viruses</taxon>
        <taxon>Duplodnaviria</taxon>
        <taxon>Heunggongvirae</taxon>
        <taxon>Uroviricota</taxon>
        <taxon>Caudoviricetes</taxon>
        <taxon>Donellivirus</taxon>
        <taxon>Donellivirus gee</taxon>
    </lineage>
</organism>
<reference evidence="3 4" key="1">
    <citation type="submission" date="2011-09" db="EMBL/GenBank/DDBJ databases">
        <authorList>
            <person name="Pope W.H."/>
            <person name="Pedulla M.L."/>
            <person name="Ford M.E."/>
            <person name="Peebles C.L."/>
            <person name="Hatfull G.H."/>
            <person name="Hendrix R.W."/>
        </authorList>
    </citation>
    <scope>NUCLEOTIDE SEQUENCE [LARGE SCALE GENOMIC DNA]</scope>
    <source>
        <strain evidence="3">G</strain>
    </source>
</reference>
<dbReference type="Proteomes" id="UP000009273">
    <property type="component" value="Segment"/>
</dbReference>
<proteinExistence type="predicted"/>
<dbReference type="KEGG" id="vg:18563430"/>
<evidence type="ECO:0000256" key="1">
    <source>
        <dbReference type="SAM" id="Coils"/>
    </source>
</evidence>
<feature type="coiled-coil region" evidence="1">
    <location>
        <begin position="25"/>
        <end position="63"/>
    </location>
</feature>
<gene>
    <name evidence="3" type="primary">215</name>
    <name evidence="3" type="ORF">G_215</name>
</gene>
<dbReference type="RefSeq" id="YP_009015518.1">
    <property type="nucleotide sequence ID" value="NC_023719.1"/>
</dbReference>
<keyword evidence="2" id="KW-0472">Membrane</keyword>
<evidence type="ECO:0000313" key="3">
    <source>
        <dbReference type="EMBL" id="AEO93474.1"/>
    </source>
</evidence>
<keyword evidence="2" id="KW-0812">Transmembrane</keyword>